<dbReference type="AlphaFoldDB" id="A0A853IDQ3"/>
<dbReference type="InterPro" id="IPR001279">
    <property type="entry name" value="Metallo-B-lactamas"/>
</dbReference>
<dbReference type="SUPFAM" id="SSF56281">
    <property type="entry name" value="Metallo-hydrolase/oxidoreductase"/>
    <property type="match status" value="1"/>
</dbReference>
<keyword evidence="7" id="KW-0479">Metal-binding</keyword>
<feature type="signal peptide" evidence="13">
    <location>
        <begin position="1"/>
        <end position="20"/>
    </location>
</feature>
<name>A0A853IDQ3_9GAMM</name>
<dbReference type="Pfam" id="PF00753">
    <property type="entry name" value="Lactamase_B"/>
    <property type="match status" value="1"/>
</dbReference>
<organism evidence="15 16">
    <name type="scientific">Spartinivicinus marinus</name>
    <dbReference type="NCBI Taxonomy" id="2994442"/>
    <lineage>
        <taxon>Bacteria</taxon>
        <taxon>Pseudomonadati</taxon>
        <taxon>Pseudomonadota</taxon>
        <taxon>Gammaproteobacteria</taxon>
        <taxon>Oceanospirillales</taxon>
        <taxon>Zooshikellaceae</taxon>
        <taxon>Spartinivicinus</taxon>
    </lineage>
</organism>
<evidence type="ECO:0000256" key="6">
    <source>
        <dbReference type="ARBA" id="ARBA00012865"/>
    </source>
</evidence>
<dbReference type="Proteomes" id="UP000569732">
    <property type="component" value="Unassembled WGS sequence"/>
</dbReference>
<reference evidence="15 16" key="1">
    <citation type="submission" date="2020-07" db="EMBL/GenBank/DDBJ databases">
        <title>Endozoicomonas sp. nov., isolated from sediment.</title>
        <authorList>
            <person name="Gu T."/>
        </authorList>
    </citation>
    <scope>NUCLEOTIDE SEQUENCE [LARGE SCALE GENOMIC DNA]</scope>
    <source>
        <strain evidence="15 16">SM1973</strain>
    </source>
</reference>
<evidence type="ECO:0000313" key="15">
    <source>
        <dbReference type="EMBL" id="NYZ68184.1"/>
    </source>
</evidence>
<comment type="subcellular location">
    <subcellularLocation>
        <location evidence="3">Periplasm</location>
    </subcellularLocation>
</comment>
<dbReference type="InterPro" id="IPR058199">
    <property type="entry name" value="BlaB//VIM/IMP-1"/>
</dbReference>
<dbReference type="NCBIfam" id="NF012229">
    <property type="entry name" value="bla_class_B_core"/>
    <property type="match status" value="1"/>
</dbReference>
<protein>
    <recommendedName>
        <fullName evidence="6">beta-lactamase</fullName>
        <ecNumber evidence="6">3.5.2.6</ecNumber>
    </recommendedName>
</protein>
<evidence type="ECO:0000256" key="7">
    <source>
        <dbReference type="ARBA" id="ARBA00022723"/>
    </source>
</evidence>
<dbReference type="InterPro" id="IPR036866">
    <property type="entry name" value="RibonucZ/Hydroxyglut_hydro"/>
</dbReference>
<evidence type="ECO:0000256" key="4">
    <source>
        <dbReference type="ARBA" id="ARBA00005250"/>
    </source>
</evidence>
<dbReference type="EMBL" id="JACCKB010000037">
    <property type="protein sequence ID" value="NYZ68184.1"/>
    <property type="molecule type" value="Genomic_DNA"/>
</dbReference>
<dbReference type="Gene3D" id="3.60.15.10">
    <property type="entry name" value="Ribonuclease Z/Hydroxyacylglutathione hydrolase-like"/>
    <property type="match status" value="1"/>
</dbReference>
<feature type="domain" description="Metallo-beta-lactamase" evidence="14">
    <location>
        <begin position="51"/>
        <end position="220"/>
    </location>
</feature>
<dbReference type="NCBIfam" id="NF033088">
    <property type="entry name" value="bla_subclass_B1"/>
    <property type="match status" value="1"/>
</dbReference>
<dbReference type="EC" id="3.5.2.6" evidence="6"/>
<evidence type="ECO:0000256" key="3">
    <source>
        <dbReference type="ARBA" id="ARBA00004418"/>
    </source>
</evidence>
<keyword evidence="11" id="KW-0862">Zinc</keyword>
<dbReference type="PANTHER" id="PTHR42951:SF4">
    <property type="entry name" value="ACYL-COENZYME A THIOESTERASE MBLAC2"/>
    <property type="match status" value="1"/>
</dbReference>
<evidence type="ECO:0000256" key="5">
    <source>
        <dbReference type="ARBA" id="ARBA00011245"/>
    </source>
</evidence>
<evidence type="ECO:0000259" key="14">
    <source>
        <dbReference type="SMART" id="SM00849"/>
    </source>
</evidence>
<evidence type="ECO:0000313" key="16">
    <source>
        <dbReference type="Proteomes" id="UP000569732"/>
    </source>
</evidence>
<keyword evidence="16" id="KW-1185">Reference proteome</keyword>
<dbReference type="PANTHER" id="PTHR42951">
    <property type="entry name" value="METALLO-BETA-LACTAMASE DOMAIN-CONTAINING"/>
    <property type="match status" value="1"/>
</dbReference>
<evidence type="ECO:0000256" key="9">
    <source>
        <dbReference type="ARBA" id="ARBA00022764"/>
    </source>
</evidence>
<comment type="cofactor">
    <cofactor evidence="2">
        <name>Zn(2+)</name>
        <dbReference type="ChEBI" id="CHEBI:29105"/>
    </cofactor>
</comment>
<keyword evidence="8 13" id="KW-0732">Signal</keyword>
<dbReference type="InterPro" id="IPR050855">
    <property type="entry name" value="NDM-1-like"/>
</dbReference>
<accession>A0A853IDQ3</accession>
<sequence length="241" mass="26833">MDRYIVISTIAMMFSIAAHASSKTSMLEFSKLAPNLYLHTSYKLINNELLSANGAVFIDSNSAAYLIDTPWNESDMPALFSWLKKKKLTLKAAIVTHFHEDRTAGLGYLNGRGVDTYAFIKTNAQLREQGKPTANHSFKTNVFRLANNKIEILFPGGGHAADNVVVYLSTVKALVAGCIIRSIENKNLGWTGNALFKNWYQSVTNIDHRYEIINIVIPGHGITGDRSLINHTLKLSKDIQF</sequence>
<evidence type="ECO:0000256" key="8">
    <source>
        <dbReference type="ARBA" id="ARBA00022729"/>
    </source>
</evidence>
<keyword evidence="12" id="KW-0046">Antibiotic resistance</keyword>
<comment type="similarity">
    <text evidence="4">Belongs to the metallo-beta-lactamase superfamily. Class-B beta-lactamase family.</text>
</comment>
<evidence type="ECO:0000256" key="2">
    <source>
        <dbReference type="ARBA" id="ARBA00001947"/>
    </source>
</evidence>
<evidence type="ECO:0000256" key="1">
    <source>
        <dbReference type="ARBA" id="ARBA00001526"/>
    </source>
</evidence>
<keyword evidence="9" id="KW-0574">Periplasm</keyword>
<dbReference type="GO" id="GO:0008800">
    <property type="term" value="F:beta-lactamase activity"/>
    <property type="evidence" value="ECO:0007669"/>
    <property type="project" value="UniProtKB-EC"/>
</dbReference>
<comment type="catalytic activity">
    <reaction evidence="1">
        <text>a beta-lactam + H2O = a substituted beta-amino acid</text>
        <dbReference type="Rhea" id="RHEA:20401"/>
        <dbReference type="ChEBI" id="CHEBI:15377"/>
        <dbReference type="ChEBI" id="CHEBI:35627"/>
        <dbReference type="ChEBI" id="CHEBI:140347"/>
        <dbReference type="EC" id="3.5.2.6"/>
    </reaction>
</comment>
<evidence type="ECO:0000256" key="10">
    <source>
        <dbReference type="ARBA" id="ARBA00022801"/>
    </source>
</evidence>
<gene>
    <name evidence="15" type="primary">bla</name>
    <name evidence="15" type="ORF">H0A36_19380</name>
</gene>
<evidence type="ECO:0000256" key="13">
    <source>
        <dbReference type="SAM" id="SignalP"/>
    </source>
</evidence>
<evidence type="ECO:0000256" key="12">
    <source>
        <dbReference type="ARBA" id="ARBA00023251"/>
    </source>
</evidence>
<keyword evidence="10 15" id="KW-0378">Hydrolase</keyword>
<proteinExistence type="inferred from homology"/>
<feature type="chain" id="PRO_5032898949" description="beta-lactamase" evidence="13">
    <location>
        <begin position="21"/>
        <end position="241"/>
    </location>
</feature>
<dbReference type="SMART" id="SM00849">
    <property type="entry name" value="Lactamase_B"/>
    <property type="match status" value="1"/>
</dbReference>
<dbReference type="GO" id="GO:0017001">
    <property type="term" value="P:antibiotic catabolic process"/>
    <property type="evidence" value="ECO:0007669"/>
    <property type="project" value="UniProtKB-ARBA"/>
</dbReference>
<comment type="caution">
    <text evidence="15">The sequence shown here is derived from an EMBL/GenBank/DDBJ whole genome shotgun (WGS) entry which is preliminary data.</text>
</comment>
<dbReference type="RefSeq" id="WP_180570203.1">
    <property type="nucleotide sequence ID" value="NZ_JACCKB010000037.1"/>
</dbReference>
<comment type="subunit">
    <text evidence="5">Monomer.</text>
</comment>
<evidence type="ECO:0000256" key="11">
    <source>
        <dbReference type="ARBA" id="ARBA00022833"/>
    </source>
</evidence>